<keyword evidence="3" id="KW-1185">Reference proteome</keyword>
<proteinExistence type="predicted"/>
<protein>
    <submittedName>
        <fullName evidence="2">Uncharacterized protein</fullName>
    </submittedName>
</protein>
<dbReference type="RefSeq" id="WP_216247789.1">
    <property type="nucleotide sequence ID" value="NZ_JAZHFS010000001.1"/>
</dbReference>
<dbReference type="Proteomes" id="UP001498469">
    <property type="component" value="Unassembled WGS sequence"/>
</dbReference>
<sequence length="694" mass="71266">MKKLLSKVLGVLLFISMVLPSSSTAFAVQLSNPPVDTNITITNNAGAPDILNVTGLAKGDIVNVYSSATDKKSIGTGTAKVAGVATVSIKQIGSSAGNVYVSVKNTGLLESNKIKKPYDAEAKSIALDPKGIVVTNNAAGTKDTVVVPSLVTGDIIKVYSGSTDGVLLGTATAKIDGDLTVSIDQIGAEAGNVYVSLTSKTLLESDTTSFVAYLAEVKSTPLDPMGIVVTNNAAGTADTVVVPGLAIGDIIKVYSTSTDGVLLGTATAKVDGDLTVSIDQIGAGAGNVYVSVTSKTLTESDRTTAVPYDAEVKSIPLDPASIVVTNNAAGTSDTVVVKKLAIGDIVNVYSTLIAGDILGTATAKVAGDLTVSIKQIGAESGKVYVTVTSKALLESDRTIAIAYAAEAKSTPLDQNQIVVTNNAVGTPDTVVVQNLYIGDIVKVYSAATGGVLIGTSTATASGLTVSIKQIGVASGNVYVSVIRKAFLESDRTTAVAYDAEAKSIPLYKSDIVVSNNAAGTADTVVIRNLVIGDIVKVYSSATSGIVIGTATEKAVGDLTVSIKQLGVAGGNIYVSVTRESFLESDRTSGVPYDSEEKSAPLYDRNIVAINNSDGVLDRVLIQNLAIGDIVKVYSTEKGGVLIGTGTAIKAKTTTVRVDLIVSITQTKAASRDIYVSVTRKKFLESDRTLAIKSI</sequence>
<feature type="signal peptide" evidence="1">
    <location>
        <begin position="1"/>
        <end position="27"/>
    </location>
</feature>
<dbReference type="EMBL" id="JAZHFS010000001">
    <property type="protein sequence ID" value="MEF2111132.1"/>
    <property type="molecule type" value="Genomic_DNA"/>
</dbReference>
<gene>
    <name evidence="2" type="ORF">SJI18_02305</name>
</gene>
<evidence type="ECO:0000256" key="1">
    <source>
        <dbReference type="SAM" id="SignalP"/>
    </source>
</evidence>
<reference evidence="2 3" key="1">
    <citation type="submission" date="2023-11" db="EMBL/GenBank/DDBJ databases">
        <title>Draft genome sequence of a psychrophilic Clostridium strain from permafrost water brine.</title>
        <authorList>
            <person name="Shcherbakova V.A."/>
            <person name="Trubitsyn V.E."/>
            <person name="Zakharyuk A.G."/>
        </authorList>
    </citation>
    <scope>NUCLEOTIDE SEQUENCE [LARGE SCALE GENOMIC DNA]</scope>
    <source>
        <strain evidence="2 3">14F</strain>
    </source>
</reference>
<comment type="caution">
    <text evidence="2">The sequence shown here is derived from an EMBL/GenBank/DDBJ whole genome shotgun (WGS) entry which is preliminary data.</text>
</comment>
<organism evidence="2 3">
    <name type="scientific">Clostridium frigoriphilum</name>
    <dbReference type="NCBI Taxonomy" id="443253"/>
    <lineage>
        <taxon>Bacteria</taxon>
        <taxon>Bacillati</taxon>
        <taxon>Bacillota</taxon>
        <taxon>Clostridia</taxon>
        <taxon>Eubacteriales</taxon>
        <taxon>Clostridiaceae</taxon>
        <taxon>Clostridium</taxon>
    </lineage>
</organism>
<evidence type="ECO:0000313" key="2">
    <source>
        <dbReference type="EMBL" id="MEF2111132.1"/>
    </source>
</evidence>
<evidence type="ECO:0000313" key="3">
    <source>
        <dbReference type="Proteomes" id="UP001498469"/>
    </source>
</evidence>
<accession>A0ABU7UIB3</accession>
<feature type="chain" id="PRO_5046630765" evidence="1">
    <location>
        <begin position="28"/>
        <end position="694"/>
    </location>
</feature>
<name>A0ABU7UIB3_9CLOT</name>
<keyword evidence="1" id="KW-0732">Signal</keyword>